<gene>
    <name evidence="1" type="ORF">RHMOL_Rhmol01G0144400</name>
</gene>
<organism evidence="1 2">
    <name type="scientific">Rhododendron molle</name>
    <name type="common">Chinese azalea</name>
    <name type="synonym">Azalea mollis</name>
    <dbReference type="NCBI Taxonomy" id="49168"/>
    <lineage>
        <taxon>Eukaryota</taxon>
        <taxon>Viridiplantae</taxon>
        <taxon>Streptophyta</taxon>
        <taxon>Embryophyta</taxon>
        <taxon>Tracheophyta</taxon>
        <taxon>Spermatophyta</taxon>
        <taxon>Magnoliopsida</taxon>
        <taxon>eudicotyledons</taxon>
        <taxon>Gunneridae</taxon>
        <taxon>Pentapetalae</taxon>
        <taxon>asterids</taxon>
        <taxon>Ericales</taxon>
        <taxon>Ericaceae</taxon>
        <taxon>Ericoideae</taxon>
        <taxon>Rhodoreae</taxon>
        <taxon>Rhododendron</taxon>
    </lineage>
</organism>
<name>A0ACC0Q455_RHOML</name>
<dbReference type="Proteomes" id="UP001062846">
    <property type="component" value="Chromosome 1"/>
</dbReference>
<protein>
    <submittedName>
        <fullName evidence="1">Uncharacterized protein</fullName>
    </submittedName>
</protein>
<dbReference type="EMBL" id="CM046388">
    <property type="protein sequence ID" value="KAI8571768.1"/>
    <property type="molecule type" value="Genomic_DNA"/>
</dbReference>
<sequence length="457" mass="53008">MPLSSVSSSCSLTRQRKSLCGDEVVLKPFGTDLNHCRYFQWVDDPIFECGKVVILEQKDKIGKMEKQIKYMREKAKSFEDKVKEYGEWGKENIDRFLLLVQGTEGKLYFYNTKRDKTKYVTLNDDNGVAMLFHLNEDDVDLFVEDTGQNNDPIQAFHNSTRESMVTDNISSPGGTLPLPSSNQVSQEMGLVSYLPQNANEILTEKGQLFDNPDLFKQLVLLFVTSNKFSFNYFDNSEAYYRLEVLGGCQVVLVTDRNTSLLNGIINVFGGDCNAWCLRHLKENFNKFASSNRLKAERWNMALKVVNDLAYVRTEDSFKYHLGKLYGISPDLSKWVEHNNPKHWSNAFFPYKRWDKMYINLTECFNSWILPLRELDIIQFMTGHVSKTTELLLHKHTEVRKRNWPVGKEIENDIKKSQEYARKFTHRNSSPTEFTVANDTSQLYEVKLIPRTCSCLAW</sequence>
<reference evidence="1" key="1">
    <citation type="submission" date="2022-02" db="EMBL/GenBank/DDBJ databases">
        <title>Plant Genome Project.</title>
        <authorList>
            <person name="Zhang R.-G."/>
        </authorList>
    </citation>
    <scope>NUCLEOTIDE SEQUENCE</scope>
    <source>
        <strain evidence="1">AT1</strain>
    </source>
</reference>
<evidence type="ECO:0000313" key="2">
    <source>
        <dbReference type="Proteomes" id="UP001062846"/>
    </source>
</evidence>
<accession>A0ACC0Q455</accession>
<comment type="caution">
    <text evidence="1">The sequence shown here is derived from an EMBL/GenBank/DDBJ whole genome shotgun (WGS) entry which is preliminary data.</text>
</comment>
<evidence type="ECO:0000313" key="1">
    <source>
        <dbReference type="EMBL" id="KAI8571768.1"/>
    </source>
</evidence>
<keyword evidence="2" id="KW-1185">Reference proteome</keyword>
<proteinExistence type="predicted"/>